<gene>
    <name evidence="2" type="ORF">ACD_71C00176G0001</name>
</gene>
<comment type="caution">
    <text evidence="2">The sequence shown here is derived from an EMBL/GenBank/DDBJ whole genome shotgun (WGS) entry which is preliminary data.</text>
</comment>
<reference evidence="2" key="1">
    <citation type="journal article" date="2012" name="Science">
        <title>Fermentation, hydrogen, and sulfur metabolism in multiple uncultivated bacterial phyla.</title>
        <authorList>
            <person name="Wrighton K.C."/>
            <person name="Thomas B.C."/>
            <person name="Sharon I."/>
            <person name="Miller C.S."/>
            <person name="Castelle C.J."/>
            <person name="VerBerkmoes N.C."/>
            <person name="Wilkins M.J."/>
            <person name="Hettich R.L."/>
            <person name="Lipton M.S."/>
            <person name="Williams K.H."/>
            <person name="Long P.E."/>
            <person name="Banfield J.F."/>
        </authorList>
    </citation>
    <scope>NUCLEOTIDE SEQUENCE [LARGE SCALE GENOMIC DNA]</scope>
</reference>
<dbReference type="Gene3D" id="2.180.10.10">
    <property type="entry name" value="RHS repeat-associated core"/>
    <property type="match status" value="1"/>
</dbReference>
<dbReference type="EMBL" id="AMFJ01028907">
    <property type="protein sequence ID" value="EKD44331.1"/>
    <property type="molecule type" value="Genomic_DNA"/>
</dbReference>
<evidence type="ECO:0000313" key="2">
    <source>
        <dbReference type="EMBL" id="EKD44331.1"/>
    </source>
</evidence>
<dbReference type="InterPro" id="IPR022385">
    <property type="entry name" value="Rhs_assc_core"/>
</dbReference>
<evidence type="ECO:0000256" key="1">
    <source>
        <dbReference type="SAM" id="MobiDB-lite"/>
    </source>
</evidence>
<feature type="compositionally biased region" description="Basic and acidic residues" evidence="1">
    <location>
        <begin position="48"/>
        <end position="58"/>
    </location>
</feature>
<feature type="region of interest" description="Disordered" evidence="1">
    <location>
        <begin position="45"/>
        <end position="67"/>
    </location>
</feature>
<proteinExistence type="predicted"/>
<name>K1Z4X2_9BACT</name>
<organism evidence="2">
    <name type="scientific">uncultured bacterium</name>
    <name type="common">gcode 4</name>
    <dbReference type="NCBI Taxonomy" id="1234023"/>
    <lineage>
        <taxon>Bacteria</taxon>
        <taxon>environmental samples</taxon>
    </lineage>
</organism>
<dbReference type="InterPro" id="IPR050708">
    <property type="entry name" value="T6SS_VgrG/RHS"/>
</dbReference>
<sequence>YNYDNLGNRDSVEQMLSWTTKKGKEKEKTKIADYTNNSLNQYTSVSSLKRDNDDEKHGNSGKFVYDKNGNLIQDSNQRYSYDYRNRLVKVESYEAGKKWKIETNLIAEFSYDVLGRRIQKTTYNDDDENSRHSELDSESTITKYTYSNQDVLEETSYGIRDGKEKLKDTKEYIYWKGIDDVLVMSQTTINGKKTQTNQYFYQKDQLGSIIAITDQSGKLAEEYKYDEFGKAYTRAGKSDNWKVLKKSDVGNTRLFTGREYDKEIGLYYYRARYYSADLGRFISRDPIGTADNVNLYSYVGNSPVMYVDGMGLEKALMVWNENSIRIIYENSWVWHTFLQIGKYVYTYWTEWDYLESRIKWIWSIIPNLVNAEITSRGIEEFLLFDKDLTIYDLEYTQQQKDNLQAFVNSSINSKDSYSLLWQNCASFVQAGMIASWIDTTFDAGIWWNIPFVYNWYLNELSKWEFNYIKWNYNYNIDNYSKKDQENITNLVEKNYNINVNYLHNISPYVK</sequence>
<accession>K1Z4X2</accession>
<feature type="non-terminal residue" evidence="2">
    <location>
        <position position="1"/>
    </location>
</feature>
<dbReference type="PANTHER" id="PTHR32305">
    <property type="match status" value="1"/>
</dbReference>
<dbReference type="NCBIfam" id="TIGR03696">
    <property type="entry name" value="Rhs_assc_core"/>
    <property type="match status" value="1"/>
</dbReference>
<protein>
    <submittedName>
        <fullName evidence="2">YD repeat protein</fullName>
    </submittedName>
</protein>
<dbReference type="PANTHER" id="PTHR32305:SF15">
    <property type="entry name" value="PROTEIN RHSA-RELATED"/>
    <property type="match status" value="1"/>
</dbReference>
<dbReference type="AlphaFoldDB" id="K1Z4X2"/>